<feature type="domain" description="VOC" evidence="3">
    <location>
        <begin position="3"/>
        <end position="130"/>
    </location>
</feature>
<sequence>MPRMLHWVFKVADRGQTIKFYRSVLGMRVLRHEEFEEGCDAQCNGPYDGKWSKSMVGYGPEDNHFVVELTYNYGVKHYDLGNDYNCIKVSSTAAFKNAMQFKDEFPVQSLSDAQLKVQAPGGYNFEITNADVAEGMDPVTGLVLNVTSLAKSLEYWNGLLGMSVVEKSDKEASLSYGEDQATLVLHQIAEPLNHASAYGRVAFACPAAELPEKQKKAEEAGHKVLTPLISLDTPGKATVQVVILADPDGYEICFVGDEAFRELSQVDPKADELLDKAMAADGSKEWYAKRQAYLAKLDAQAELKNKQSKHAAE</sequence>
<proteinExistence type="inferred from homology"/>
<dbReference type="InParanoid" id="F2TWI4"/>
<evidence type="ECO:0000313" key="5">
    <source>
        <dbReference type="Proteomes" id="UP000007799"/>
    </source>
</evidence>
<dbReference type="GeneID" id="16067588"/>
<dbReference type="InterPro" id="IPR043193">
    <property type="entry name" value="GLOD4"/>
</dbReference>
<dbReference type="Pfam" id="PF00903">
    <property type="entry name" value="Glyoxalase"/>
    <property type="match status" value="1"/>
</dbReference>
<keyword evidence="2" id="KW-0677">Repeat</keyword>
<dbReference type="InterPro" id="IPR029068">
    <property type="entry name" value="Glyas_Bleomycin-R_OHBP_Dase"/>
</dbReference>
<dbReference type="PANTHER" id="PTHR46466">
    <property type="entry name" value="GLYOXALASE DOMAIN-CONTAINING PROTEIN 4"/>
    <property type="match status" value="1"/>
</dbReference>
<dbReference type="InterPro" id="IPR004360">
    <property type="entry name" value="Glyas_Fos-R_dOase_dom"/>
</dbReference>
<evidence type="ECO:0000256" key="2">
    <source>
        <dbReference type="ARBA" id="ARBA00022737"/>
    </source>
</evidence>
<dbReference type="Proteomes" id="UP000007799">
    <property type="component" value="Unassembled WGS sequence"/>
</dbReference>
<dbReference type="PROSITE" id="PS51819">
    <property type="entry name" value="VOC"/>
    <property type="match status" value="2"/>
</dbReference>
<dbReference type="PANTHER" id="PTHR46466:SF1">
    <property type="entry name" value="GLYOXALASE DOMAIN-CONTAINING PROTEIN 4"/>
    <property type="match status" value="1"/>
</dbReference>
<dbReference type="OrthoDB" id="1545884at2759"/>
<dbReference type="AlphaFoldDB" id="F2TWI4"/>
<feature type="domain" description="VOC" evidence="3">
    <location>
        <begin position="135"/>
        <end position="257"/>
    </location>
</feature>
<evidence type="ECO:0000259" key="3">
    <source>
        <dbReference type="PROSITE" id="PS51819"/>
    </source>
</evidence>
<comment type="similarity">
    <text evidence="1">Belongs to the glyoxalase I family.</text>
</comment>
<dbReference type="SUPFAM" id="SSF54593">
    <property type="entry name" value="Glyoxalase/Bleomycin resistance protein/Dihydroxybiphenyl dioxygenase"/>
    <property type="match status" value="2"/>
</dbReference>
<dbReference type="InterPro" id="IPR037523">
    <property type="entry name" value="VOC_core"/>
</dbReference>
<dbReference type="InterPro" id="IPR043194">
    <property type="entry name" value="GLOD4_C"/>
</dbReference>
<dbReference type="KEGG" id="sre:PTSG_00449"/>
<evidence type="ECO:0000256" key="1">
    <source>
        <dbReference type="ARBA" id="ARBA00010363"/>
    </source>
</evidence>
<dbReference type="RefSeq" id="XP_004998999.1">
    <property type="nucleotide sequence ID" value="XM_004998942.1"/>
</dbReference>
<reference evidence="4" key="1">
    <citation type="submission" date="2009-08" db="EMBL/GenBank/DDBJ databases">
        <title>Annotation of Salpingoeca rosetta.</title>
        <authorList>
            <consortium name="The Broad Institute Genome Sequencing Platform"/>
            <person name="Russ C."/>
            <person name="Cuomo C."/>
            <person name="Burger G."/>
            <person name="Gray M.W."/>
            <person name="Holland P.W.H."/>
            <person name="King N."/>
            <person name="Lang F.B.F."/>
            <person name="Roger A.J."/>
            <person name="Ruiz-Trillo I."/>
            <person name="Young S.K."/>
            <person name="Zeng Q."/>
            <person name="Gargeya S."/>
            <person name="Alvarado L."/>
            <person name="Berlin A."/>
            <person name="Chapman S.B."/>
            <person name="Chen Z."/>
            <person name="Freedman E."/>
            <person name="Gellesch M."/>
            <person name="Goldberg J."/>
            <person name="Griggs A."/>
            <person name="Gujja S."/>
            <person name="Heilman E."/>
            <person name="Heiman D."/>
            <person name="Howarth C."/>
            <person name="Mehta T."/>
            <person name="Neiman D."/>
            <person name="Pearson M."/>
            <person name="Roberts A."/>
            <person name="Saif S."/>
            <person name="Shea T."/>
            <person name="Shenoy N."/>
            <person name="Sisk P."/>
            <person name="Stolte C."/>
            <person name="Sykes S."/>
            <person name="White J."/>
            <person name="Yandava C."/>
            <person name="Haas B."/>
            <person name="Nusbaum C."/>
            <person name="Birren B."/>
        </authorList>
    </citation>
    <scope>NUCLEOTIDE SEQUENCE [LARGE SCALE GENOMIC DNA]</scope>
    <source>
        <strain evidence="4">ATCC 50818</strain>
    </source>
</reference>
<dbReference type="eggNOG" id="KOG2943">
    <property type="taxonomic scope" value="Eukaryota"/>
</dbReference>
<organism evidence="5">
    <name type="scientific">Salpingoeca rosetta (strain ATCC 50818 / BSB-021)</name>
    <dbReference type="NCBI Taxonomy" id="946362"/>
    <lineage>
        <taxon>Eukaryota</taxon>
        <taxon>Choanoflagellata</taxon>
        <taxon>Craspedida</taxon>
        <taxon>Salpingoecidae</taxon>
        <taxon>Salpingoeca</taxon>
    </lineage>
</organism>
<dbReference type="CDD" id="cd16357">
    <property type="entry name" value="GLOD4_C"/>
    <property type="match status" value="1"/>
</dbReference>
<dbReference type="FunCoup" id="F2TWI4">
    <property type="interactions" value="297"/>
</dbReference>
<dbReference type="Gene3D" id="3.10.180.10">
    <property type="entry name" value="2,3-Dihydroxybiphenyl 1,2-Dioxygenase, domain 1"/>
    <property type="match status" value="2"/>
</dbReference>
<dbReference type="EMBL" id="GL832955">
    <property type="protein sequence ID" value="EGD72430.1"/>
    <property type="molecule type" value="Genomic_DNA"/>
</dbReference>
<protein>
    <submittedName>
        <fullName evidence="4">Juvenile hormone binding protein</fullName>
    </submittedName>
</protein>
<gene>
    <name evidence="4" type="ORF">PTSG_00449</name>
</gene>
<dbReference type="STRING" id="946362.F2TWI4"/>
<name>F2TWI4_SALR5</name>
<keyword evidence="5" id="KW-1185">Reference proteome</keyword>
<dbReference type="OMA" id="CDAECNG"/>
<evidence type="ECO:0000313" key="4">
    <source>
        <dbReference type="EMBL" id="EGD72430.1"/>
    </source>
</evidence>
<dbReference type="Pfam" id="PF21701">
    <property type="entry name" value="GLOD4_C"/>
    <property type="match status" value="1"/>
</dbReference>
<accession>F2TWI4</accession>